<sequence length="42" mass="4353">EAGVSKAIGILKRELHRDIGLLGLMSPGEVSGAVLEAAQLPR</sequence>
<keyword evidence="2" id="KW-1185">Reference proteome</keyword>
<proteinExistence type="predicted"/>
<evidence type="ECO:0000313" key="2">
    <source>
        <dbReference type="Proteomes" id="UP000607796"/>
    </source>
</evidence>
<gene>
    <name evidence="1" type="ORF">IQ782_19995</name>
</gene>
<reference evidence="1 2" key="1">
    <citation type="journal article" date="2021" name="Int. J. Syst. Evol. Microbiol.">
        <title>Salipiger mangrovisoli sp. nov., isolated from mangrove soil and the proposal for the reclassification of Paraphaeobacter pallidus as Salipiger pallidus comb. nov.</title>
        <authorList>
            <person name="Du J."/>
            <person name="Liu Y."/>
            <person name="Pei T."/>
            <person name="Deng M.R."/>
            <person name="Zhu H."/>
        </authorList>
    </citation>
    <scope>NUCLEOTIDE SEQUENCE [LARGE SCALE GENOMIC DNA]</scope>
    <source>
        <strain evidence="1 2">6D45A</strain>
    </source>
</reference>
<comment type="caution">
    <text evidence="1">The sequence shown here is derived from an EMBL/GenBank/DDBJ whole genome shotgun (WGS) entry which is preliminary data.</text>
</comment>
<accession>A0ABR9X6T6</accession>
<organism evidence="1 2">
    <name type="scientific">Salipiger mangrovisoli</name>
    <dbReference type="NCBI Taxonomy" id="2865933"/>
    <lineage>
        <taxon>Bacteria</taxon>
        <taxon>Pseudomonadati</taxon>
        <taxon>Pseudomonadota</taxon>
        <taxon>Alphaproteobacteria</taxon>
        <taxon>Rhodobacterales</taxon>
        <taxon>Roseobacteraceae</taxon>
        <taxon>Salipiger</taxon>
    </lineage>
</organism>
<name>A0ABR9X6T6_9RHOB</name>
<protein>
    <submittedName>
        <fullName evidence="1">Alpha-hydroxy-acid oxidizing protein</fullName>
    </submittedName>
</protein>
<evidence type="ECO:0000313" key="1">
    <source>
        <dbReference type="EMBL" id="MBE9639142.1"/>
    </source>
</evidence>
<feature type="non-terminal residue" evidence="1">
    <location>
        <position position="1"/>
    </location>
</feature>
<dbReference type="Proteomes" id="UP000607796">
    <property type="component" value="Unassembled WGS sequence"/>
</dbReference>
<dbReference type="EMBL" id="JADFFK010000017">
    <property type="protein sequence ID" value="MBE9639142.1"/>
    <property type="molecule type" value="Genomic_DNA"/>
</dbReference>